<evidence type="ECO:0000256" key="3">
    <source>
        <dbReference type="ARBA" id="ARBA00022989"/>
    </source>
</evidence>
<comment type="subcellular location">
    <subcellularLocation>
        <location evidence="1">Membrane</location>
        <topology evidence="1">Multi-pass membrane protein</topology>
    </subcellularLocation>
</comment>
<feature type="transmembrane region" description="Helical" evidence="7">
    <location>
        <begin position="251"/>
        <end position="276"/>
    </location>
</feature>
<evidence type="ECO:0000313" key="10">
    <source>
        <dbReference type="Proteomes" id="UP000029964"/>
    </source>
</evidence>
<feature type="compositionally biased region" description="Basic and acidic residues" evidence="6">
    <location>
        <begin position="476"/>
        <end position="492"/>
    </location>
</feature>
<accession>A0A086SUQ2</accession>
<organism evidence="9 10">
    <name type="scientific">Hapsidospora chrysogenum (strain ATCC 11550 / CBS 779.69 / DSM 880 / IAM 14645 / JCM 23072 / IMI 49137)</name>
    <name type="common">Acremonium chrysogenum</name>
    <dbReference type="NCBI Taxonomy" id="857340"/>
    <lineage>
        <taxon>Eukaryota</taxon>
        <taxon>Fungi</taxon>
        <taxon>Dikarya</taxon>
        <taxon>Ascomycota</taxon>
        <taxon>Pezizomycotina</taxon>
        <taxon>Sordariomycetes</taxon>
        <taxon>Hypocreomycetidae</taxon>
        <taxon>Hypocreales</taxon>
        <taxon>Bionectriaceae</taxon>
        <taxon>Hapsidospora</taxon>
    </lineage>
</organism>
<keyword evidence="10" id="KW-1185">Reference proteome</keyword>
<dbReference type="GO" id="GO:0016020">
    <property type="term" value="C:membrane"/>
    <property type="evidence" value="ECO:0007669"/>
    <property type="project" value="UniProtKB-SubCell"/>
</dbReference>
<evidence type="ECO:0000256" key="7">
    <source>
        <dbReference type="SAM" id="Phobius"/>
    </source>
</evidence>
<dbReference type="InterPro" id="IPR052337">
    <property type="entry name" value="SAT4-like"/>
</dbReference>
<evidence type="ECO:0000256" key="5">
    <source>
        <dbReference type="ARBA" id="ARBA00038359"/>
    </source>
</evidence>
<dbReference type="Pfam" id="PF20684">
    <property type="entry name" value="Fung_rhodopsin"/>
    <property type="match status" value="1"/>
</dbReference>
<evidence type="ECO:0000256" key="6">
    <source>
        <dbReference type="SAM" id="MobiDB-lite"/>
    </source>
</evidence>
<feature type="region of interest" description="Disordered" evidence="6">
    <location>
        <begin position="402"/>
        <end position="500"/>
    </location>
</feature>
<dbReference type="Proteomes" id="UP000029964">
    <property type="component" value="Unassembled WGS sequence"/>
</dbReference>
<proteinExistence type="inferred from homology"/>
<evidence type="ECO:0000259" key="8">
    <source>
        <dbReference type="Pfam" id="PF20684"/>
    </source>
</evidence>
<feature type="compositionally biased region" description="Low complexity" evidence="6">
    <location>
        <begin position="433"/>
        <end position="442"/>
    </location>
</feature>
<evidence type="ECO:0000256" key="4">
    <source>
        <dbReference type="ARBA" id="ARBA00023136"/>
    </source>
</evidence>
<keyword evidence="2 7" id="KW-0812">Transmembrane</keyword>
<keyword evidence="4 7" id="KW-0472">Membrane</keyword>
<reference evidence="10" key="1">
    <citation type="journal article" date="2014" name="Genome Announc.">
        <title>Genome sequence and annotation of Acremonium chrysogenum, producer of the beta-lactam antibiotic cephalosporin C.</title>
        <authorList>
            <person name="Terfehr D."/>
            <person name="Dahlmann T.A."/>
            <person name="Specht T."/>
            <person name="Zadra I."/>
            <person name="Kuernsteiner H."/>
            <person name="Kueck U."/>
        </authorList>
    </citation>
    <scope>NUCLEOTIDE SEQUENCE [LARGE SCALE GENOMIC DNA]</scope>
    <source>
        <strain evidence="10">ATCC 11550 / CBS 779.69 / DSM 880 / IAM 14645 / JCM 23072 / IMI 49137</strain>
    </source>
</reference>
<feature type="transmembrane region" description="Helical" evidence="7">
    <location>
        <begin position="221"/>
        <end position="239"/>
    </location>
</feature>
<evidence type="ECO:0000313" key="9">
    <source>
        <dbReference type="EMBL" id="KFH40834.1"/>
    </source>
</evidence>
<dbReference type="HOGENOM" id="CLU_019101_1_2_1"/>
<feature type="transmembrane region" description="Helical" evidence="7">
    <location>
        <begin position="183"/>
        <end position="209"/>
    </location>
</feature>
<dbReference type="AlphaFoldDB" id="A0A086SUQ2"/>
<feature type="compositionally biased region" description="Basic and acidic residues" evidence="6">
    <location>
        <begin position="346"/>
        <end position="382"/>
    </location>
</feature>
<feature type="domain" description="Rhodopsin" evidence="8">
    <location>
        <begin position="36"/>
        <end position="242"/>
    </location>
</feature>
<keyword evidence="3 7" id="KW-1133">Transmembrane helix</keyword>
<evidence type="ECO:0000256" key="2">
    <source>
        <dbReference type="ARBA" id="ARBA00022692"/>
    </source>
</evidence>
<feature type="transmembrane region" description="Helical" evidence="7">
    <location>
        <begin position="18"/>
        <end position="36"/>
    </location>
</feature>
<dbReference type="PANTHER" id="PTHR33048">
    <property type="entry name" value="PTH11-LIKE INTEGRAL MEMBRANE PROTEIN (AFU_ORTHOLOGUE AFUA_5G11245)"/>
    <property type="match status" value="1"/>
</dbReference>
<comment type="caution">
    <text evidence="9">The sequence shown here is derived from an EMBL/GenBank/DDBJ whole genome shotgun (WGS) entry which is preliminary data.</text>
</comment>
<feature type="compositionally biased region" description="Polar residues" evidence="6">
    <location>
        <begin position="455"/>
        <end position="475"/>
    </location>
</feature>
<gene>
    <name evidence="9" type="ORF">ACRE_084600</name>
</gene>
<feature type="transmembrane region" description="Helical" evidence="7">
    <location>
        <begin position="136"/>
        <end position="156"/>
    </location>
</feature>
<feature type="region of interest" description="Disordered" evidence="6">
    <location>
        <begin position="330"/>
        <end position="382"/>
    </location>
</feature>
<dbReference type="STRING" id="857340.A0A086SUQ2"/>
<feature type="transmembrane region" description="Helical" evidence="7">
    <location>
        <begin position="57"/>
        <end position="77"/>
    </location>
</feature>
<feature type="transmembrane region" description="Helical" evidence="7">
    <location>
        <begin position="97"/>
        <end position="116"/>
    </location>
</feature>
<sequence>MALYSEPPSYRDFKYDKPTLLVCWWVTSLCTCIILLRITGRFIRTERLLPEDRIATLALIPLFLRMGCVHFILLHGTNNVDLEGIVMSDAELRNRQIASGLVLLSRAFYAATLWILKNTILEFFRRLTGVTWERSYQTTLVAIRWVLIATFVAVIISDLAECQPFSHYWQVTPDPGGQCRQGYVNLITTAVCNIITDLLLVFFPIPIILRSQMTIKRKVQLTLLFSLSLGVVGVTIYRVPHIIWDHGRQQYRSLLASVELLFATAAANALVLGSFVRDRGIKKQKFRRASMADSFDRASNHRRPTFHRQWGSDEDLVRDIGIGVDPALREQPARAGLQPAPIIAKPDGDDVERWHFPRRENSHTERSDDSLLPHDSNSKRDSLVTPRRVSFFDVGGLLEEAATSSGSYRRESHSSNTEPVASHPQPSPALPASSGGFRRGSSALLQDIGGLLAPQSATPSRSRPNNGTELQTIPQSREEQTFNMHGKPDPLLRDPGGLLQ</sequence>
<comment type="similarity">
    <text evidence="5">Belongs to the SAT4 family.</text>
</comment>
<dbReference type="OrthoDB" id="5398233at2759"/>
<evidence type="ECO:0000256" key="1">
    <source>
        <dbReference type="ARBA" id="ARBA00004141"/>
    </source>
</evidence>
<protein>
    <recommendedName>
        <fullName evidence="8">Rhodopsin domain-containing protein</fullName>
    </recommendedName>
</protein>
<dbReference type="InterPro" id="IPR049326">
    <property type="entry name" value="Rhodopsin_dom_fungi"/>
</dbReference>
<name>A0A086SUQ2_HAPC1</name>
<dbReference type="EMBL" id="JPKY01000163">
    <property type="protein sequence ID" value="KFH40834.1"/>
    <property type="molecule type" value="Genomic_DNA"/>
</dbReference>
<dbReference type="PANTHER" id="PTHR33048:SF19">
    <property type="entry name" value="MEMBRANE PROTEIN PTH11-LIKE, PUTATIVE (AFU_ORTHOLOGUE AFUA_1G14080)-RELATED"/>
    <property type="match status" value="1"/>
</dbReference>